<keyword evidence="3" id="KW-1185">Reference proteome</keyword>
<comment type="caution">
    <text evidence="2">The sequence shown here is derived from an EMBL/GenBank/DDBJ whole genome shotgun (WGS) entry which is preliminary data.</text>
</comment>
<sequence>MSGSRSKPAGTVRATSAQPALDALLAGAAGDPVRRALWLDALDQRLRSLLPSPLAAHARLGNVDGRRLVYLVDAPVWHARLRLAGPELLDGARSIGLDVTEFVVKTTRPVPQPPQPASAARPMSARAGEALRDAVATLADDDPGKGTS</sequence>
<evidence type="ECO:0000313" key="2">
    <source>
        <dbReference type="EMBL" id="MDH5822393.1"/>
    </source>
</evidence>
<dbReference type="Proteomes" id="UP001156940">
    <property type="component" value="Unassembled WGS sequence"/>
</dbReference>
<feature type="region of interest" description="Disordered" evidence="1">
    <location>
        <begin position="107"/>
        <end position="126"/>
    </location>
</feature>
<dbReference type="EMBL" id="JARXRM010000023">
    <property type="protein sequence ID" value="MDH5822393.1"/>
    <property type="molecule type" value="Genomic_DNA"/>
</dbReference>
<dbReference type="Pfam" id="PF05258">
    <property type="entry name" value="DciA"/>
    <property type="match status" value="1"/>
</dbReference>
<gene>
    <name evidence="2" type="ORF">QFW77_05240</name>
</gene>
<protein>
    <submittedName>
        <fullName evidence="2">DciA family protein</fullName>
    </submittedName>
</protein>
<evidence type="ECO:0000256" key="1">
    <source>
        <dbReference type="SAM" id="MobiDB-lite"/>
    </source>
</evidence>
<name>A0ABT6J6E6_9GAMM</name>
<reference evidence="2 3" key="1">
    <citation type="submission" date="2023-04" db="EMBL/GenBank/DDBJ databases">
        <title>Luteimonas endophyticus RD2P54.</title>
        <authorList>
            <person name="Sun J.-Q."/>
        </authorList>
    </citation>
    <scope>NUCLEOTIDE SEQUENCE [LARGE SCALE GENOMIC DNA]</scope>
    <source>
        <strain evidence="2 3">RD2P54</strain>
    </source>
</reference>
<organism evidence="2 3">
    <name type="scientific">Luteimonas endophytica</name>
    <dbReference type="NCBI Taxonomy" id="3042023"/>
    <lineage>
        <taxon>Bacteria</taxon>
        <taxon>Pseudomonadati</taxon>
        <taxon>Pseudomonadota</taxon>
        <taxon>Gammaproteobacteria</taxon>
        <taxon>Lysobacterales</taxon>
        <taxon>Lysobacteraceae</taxon>
        <taxon>Luteimonas</taxon>
    </lineage>
</organism>
<evidence type="ECO:0000313" key="3">
    <source>
        <dbReference type="Proteomes" id="UP001156940"/>
    </source>
</evidence>
<dbReference type="RefSeq" id="WP_280573309.1">
    <property type="nucleotide sequence ID" value="NZ_JARXRM010000023.1"/>
</dbReference>
<accession>A0ABT6J6E6</accession>
<feature type="compositionally biased region" description="Low complexity" evidence="1">
    <location>
        <begin position="117"/>
        <end position="126"/>
    </location>
</feature>
<dbReference type="InterPro" id="IPR007922">
    <property type="entry name" value="DciA-like"/>
</dbReference>
<proteinExistence type="predicted"/>